<feature type="DNA-binding region" description="H-T-H motif" evidence="2">
    <location>
        <begin position="30"/>
        <end position="49"/>
    </location>
</feature>
<protein>
    <submittedName>
        <fullName evidence="4">TetR/AcrR family transcriptional regulator</fullName>
    </submittedName>
</protein>
<keyword evidence="1 2" id="KW-0238">DNA-binding</keyword>
<gene>
    <name evidence="4" type="ORF">FE840_011095</name>
</gene>
<proteinExistence type="predicted"/>
<accession>A0ABX6QN88</accession>
<dbReference type="SUPFAM" id="SSF46689">
    <property type="entry name" value="Homeodomain-like"/>
    <property type="match status" value="1"/>
</dbReference>
<evidence type="ECO:0000313" key="5">
    <source>
        <dbReference type="Proteomes" id="UP000308530"/>
    </source>
</evidence>
<dbReference type="PANTHER" id="PTHR30055">
    <property type="entry name" value="HTH-TYPE TRANSCRIPTIONAL REGULATOR RUTR"/>
    <property type="match status" value="1"/>
</dbReference>
<sequence>MATPKQIARRERIEESAYTVLKEVGYKAASLLVIAQRASVSNETLYKWYGNKQGLFRSLVEANARETKDLLEAALRANSDPVDTLVALGPILLSLVTGEKAIVLNRAAAGDISDTRTLGPAIAKFGRDTIAPLLRDLLEAASRSGVIACDDPASAADIYFRLLIGDLQVRRVIGAVDELPPSEIERRASQAVTLFLQLHAPAGGARSLPSAHTRPSQ</sequence>
<dbReference type="EMBL" id="CP058350">
    <property type="protein sequence ID" value="QLF70041.1"/>
    <property type="molecule type" value="Genomic_DNA"/>
</dbReference>
<dbReference type="Gene3D" id="1.10.10.60">
    <property type="entry name" value="Homeodomain-like"/>
    <property type="match status" value="1"/>
</dbReference>
<dbReference type="InterPro" id="IPR009057">
    <property type="entry name" value="Homeodomain-like_sf"/>
</dbReference>
<dbReference type="PANTHER" id="PTHR30055:SF146">
    <property type="entry name" value="HTH-TYPE TRANSCRIPTIONAL DUAL REGULATOR CECR"/>
    <property type="match status" value="1"/>
</dbReference>
<dbReference type="RefSeq" id="WP_138289065.1">
    <property type="nucleotide sequence ID" value="NZ_CP058350.1"/>
</dbReference>
<dbReference type="InterPro" id="IPR039536">
    <property type="entry name" value="TetR_C_Proteobacteria"/>
</dbReference>
<evidence type="ECO:0000256" key="2">
    <source>
        <dbReference type="PROSITE-ProRule" id="PRU00335"/>
    </source>
</evidence>
<dbReference type="InterPro" id="IPR001647">
    <property type="entry name" value="HTH_TetR"/>
</dbReference>
<name>A0ABX6QN88_9HYPH</name>
<dbReference type="Proteomes" id="UP000308530">
    <property type="component" value="Chromosome"/>
</dbReference>
<keyword evidence="5" id="KW-1185">Reference proteome</keyword>
<organism evidence="4 5">
    <name type="scientific">Peteryoungia desertarenae</name>
    <dbReference type="NCBI Taxonomy" id="1813451"/>
    <lineage>
        <taxon>Bacteria</taxon>
        <taxon>Pseudomonadati</taxon>
        <taxon>Pseudomonadota</taxon>
        <taxon>Alphaproteobacteria</taxon>
        <taxon>Hyphomicrobiales</taxon>
        <taxon>Rhizobiaceae</taxon>
        <taxon>Peteryoungia</taxon>
    </lineage>
</organism>
<dbReference type="Pfam" id="PF00440">
    <property type="entry name" value="TetR_N"/>
    <property type="match status" value="1"/>
</dbReference>
<dbReference type="Pfam" id="PF14246">
    <property type="entry name" value="TetR_C_7"/>
    <property type="match status" value="1"/>
</dbReference>
<dbReference type="PRINTS" id="PR00455">
    <property type="entry name" value="HTHTETR"/>
</dbReference>
<reference evidence="4 5" key="1">
    <citation type="submission" date="2020-06" db="EMBL/GenBank/DDBJ databases">
        <title>Genome sequence of Rhizobium sp strain ADMK78.</title>
        <authorList>
            <person name="Rahi P."/>
        </authorList>
    </citation>
    <scope>NUCLEOTIDE SEQUENCE [LARGE SCALE GENOMIC DNA]</scope>
    <source>
        <strain evidence="4 5">ADMK78</strain>
    </source>
</reference>
<dbReference type="Gene3D" id="1.10.357.10">
    <property type="entry name" value="Tetracycline Repressor, domain 2"/>
    <property type="match status" value="1"/>
</dbReference>
<dbReference type="InterPro" id="IPR050109">
    <property type="entry name" value="HTH-type_TetR-like_transc_reg"/>
</dbReference>
<feature type="domain" description="HTH tetR-type" evidence="3">
    <location>
        <begin position="7"/>
        <end position="67"/>
    </location>
</feature>
<evidence type="ECO:0000256" key="1">
    <source>
        <dbReference type="ARBA" id="ARBA00023125"/>
    </source>
</evidence>
<evidence type="ECO:0000259" key="3">
    <source>
        <dbReference type="PROSITE" id="PS50977"/>
    </source>
</evidence>
<dbReference type="PROSITE" id="PS50977">
    <property type="entry name" value="HTH_TETR_2"/>
    <property type="match status" value="1"/>
</dbReference>
<evidence type="ECO:0000313" key="4">
    <source>
        <dbReference type="EMBL" id="QLF70041.1"/>
    </source>
</evidence>